<dbReference type="Proteomes" id="UP001310387">
    <property type="component" value="Unassembled WGS sequence"/>
</dbReference>
<dbReference type="InterPro" id="IPR049046">
    <property type="entry name" value="Beta-AFase-like_GH127_middle"/>
</dbReference>
<organism evidence="4 5">
    <name type="scientific">Isoptericola haloaureus</name>
    <dbReference type="NCBI Taxonomy" id="1542902"/>
    <lineage>
        <taxon>Bacteria</taxon>
        <taxon>Bacillati</taxon>
        <taxon>Actinomycetota</taxon>
        <taxon>Actinomycetes</taxon>
        <taxon>Micrococcales</taxon>
        <taxon>Promicromonosporaceae</taxon>
        <taxon>Isoptericola</taxon>
    </lineage>
</organism>
<reference evidence="4" key="1">
    <citation type="journal article" date="2024" name="Antonie Van Leeuwenhoek">
        <title>Isoptericola haloaureus sp. nov., a dimorphic actinobacterium isolated from mangrove sediments of southeast India, implicating biosaline agricultural significance through nitrogen fixation and salt tolerance genes.</title>
        <authorList>
            <person name="Prathaban M."/>
            <person name="Prathiviraj R."/>
            <person name="Ravichandran M."/>
            <person name="Natarajan S.D."/>
            <person name="Sobanaa M."/>
            <person name="Hari Krishna Kumar S."/>
            <person name="Chandrasekar V."/>
            <person name="Selvin J."/>
        </authorList>
    </citation>
    <scope>NUCLEOTIDE SEQUENCE</scope>
    <source>
        <strain evidence="4">MP1014</strain>
    </source>
</reference>
<accession>A0ABU7Z7B8</accession>
<evidence type="ECO:0000313" key="4">
    <source>
        <dbReference type="EMBL" id="MEG3615409.1"/>
    </source>
</evidence>
<evidence type="ECO:0000259" key="2">
    <source>
        <dbReference type="Pfam" id="PF20736"/>
    </source>
</evidence>
<dbReference type="InterPro" id="IPR049049">
    <property type="entry name" value="Beta-AFase-like_GH127_C"/>
</dbReference>
<dbReference type="PANTHER" id="PTHR43465:SF2">
    <property type="entry name" value="DUF1680 DOMAIN PROTEIN (AFU_ORTHOLOGUE AFUA_1G08910)"/>
    <property type="match status" value="1"/>
</dbReference>
<comment type="caution">
    <text evidence="4">The sequence shown here is derived from an EMBL/GenBank/DDBJ whole genome shotgun (WGS) entry which is preliminary data.</text>
</comment>
<sequence length="633" mass="69777">MSVTTTATRRPVPVIPARGALRPLGLDEVELTGGFWAERQRRNAEVSIPHCDHWESRVGWIDNFRHALAGTVEQRTGREFADSDVYKLLEAMAWESGRTSDPRLDARIEEIALLVEAVQDDDGYVSTKYGRPGQEPRYTDLAWGHELYCFGHLIQAAVARLRTGHDDTLVRVARRAADHVCVEFGPSGRDDVCGHPEIEVALVELARTTGEERYLEQARLFLERRGRGSLPDIEFGRAYYQDDVPVRDAEVLRGHAVRALYLTAAAVDVAVDTGDDELLQTVRDQFARTLARRTYLTGGMGSHHQDEAYGDDFELPSDRAYSETCAGIGSVMVAWRLLLATGDTRWADVVERTMYNVVATSPSRAGDAFFYTNPLHKREPGEEADPDEASPRALSRLRAPWFEVSCCPTNVARTLASFAAYVATVSDDGVQIHQHVPSRIATTLGDGREVELEVETSYPDDGDVVVRVVAAPAGEVSISLRVPEWSVGRASLDGEPVDGPVATTRRRFAAGDEVRLRLDVQPRLTVADDRVDAVRGCAAVERGPLVLCVESTDLPAGVGVDRVRIAAGAVPHDLEDGVHVSGELVEREEGPWPYRSRPATAPGATLDVRLVPYHDWANRGPSTMRVWIPQERP</sequence>
<dbReference type="SUPFAM" id="SSF48208">
    <property type="entry name" value="Six-hairpin glycosidases"/>
    <property type="match status" value="1"/>
</dbReference>
<name>A0ABU7Z7B8_9MICO</name>
<protein>
    <submittedName>
        <fullName evidence="4">Beta-L-arabinofuranosidase domain-containing protein</fullName>
    </submittedName>
</protein>
<evidence type="ECO:0000313" key="5">
    <source>
        <dbReference type="Proteomes" id="UP001310387"/>
    </source>
</evidence>
<evidence type="ECO:0000259" key="3">
    <source>
        <dbReference type="Pfam" id="PF20737"/>
    </source>
</evidence>
<dbReference type="Pfam" id="PF20737">
    <property type="entry name" value="Glyco_hydro127C"/>
    <property type="match status" value="1"/>
</dbReference>
<evidence type="ECO:0000259" key="1">
    <source>
        <dbReference type="Pfam" id="PF07944"/>
    </source>
</evidence>
<feature type="domain" description="Non-reducing end beta-L-arabinofuranosidase-like GH127 middle" evidence="2">
    <location>
        <begin position="430"/>
        <end position="519"/>
    </location>
</feature>
<gene>
    <name evidence="4" type="ORF">V5O49_09780</name>
</gene>
<dbReference type="RefSeq" id="WP_332902060.1">
    <property type="nucleotide sequence ID" value="NZ_JBAGLP010000117.1"/>
</dbReference>
<proteinExistence type="predicted"/>
<dbReference type="Pfam" id="PF20736">
    <property type="entry name" value="Glyco_hydro127M"/>
    <property type="match status" value="1"/>
</dbReference>
<dbReference type="InterPro" id="IPR049174">
    <property type="entry name" value="Beta-AFase-like"/>
</dbReference>
<keyword evidence="5" id="KW-1185">Reference proteome</keyword>
<dbReference type="InterPro" id="IPR012878">
    <property type="entry name" value="Beta-AFase-like_GH127_cat"/>
</dbReference>
<feature type="domain" description="Non-reducing end beta-L-arabinofuranosidase-like GH127 catalytic" evidence="1">
    <location>
        <begin position="28"/>
        <end position="419"/>
    </location>
</feature>
<dbReference type="EMBL" id="JBAGLP010000117">
    <property type="protein sequence ID" value="MEG3615409.1"/>
    <property type="molecule type" value="Genomic_DNA"/>
</dbReference>
<feature type="domain" description="Non-reducing end beta-L-arabinofuranosidase-like GH127 C-terminal" evidence="3">
    <location>
        <begin position="522"/>
        <end position="629"/>
    </location>
</feature>
<dbReference type="Pfam" id="PF07944">
    <property type="entry name" value="Beta-AFase-like_GH127_cat"/>
    <property type="match status" value="1"/>
</dbReference>
<reference evidence="4" key="2">
    <citation type="submission" date="2024-02" db="EMBL/GenBank/DDBJ databases">
        <authorList>
            <person name="Prathaban M."/>
            <person name="Mythili R."/>
            <person name="Sharmila Devi N."/>
            <person name="Sobanaa M."/>
            <person name="Prathiviraj R."/>
            <person name="Selvin J."/>
        </authorList>
    </citation>
    <scope>NUCLEOTIDE SEQUENCE</scope>
    <source>
        <strain evidence="4">MP1014</strain>
    </source>
</reference>
<dbReference type="InterPro" id="IPR008928">
    <property type="entry name" value="6-hairpin_glycosidase_sf"/>
</dbReference>
<dbReference type="PANTHER" id="PTHR43465">
    <property type="entry name" value="DUF1680 DOMAIN PROTEIN (AFU_ORTHOLOGUE AFUA_1G08910)"/>
    <property type="match status" value="1"/>
</dbReference>